<feature type="signal peptide" evidence="1">
    <location>
        <begin position="1"/>
        <end position="24"/>
    </location>
</feature>
<gene>
    <name evidence="3" type="ORF">HT99x_012405</name>
    <name evidence="2" type="ORF">HT99x_02400</name>
</gene>
<reference evidence="2" key="1">
    <citation type="submission" date="2015-09" db="EMBL/GenBank/DDBJ databases">
        <title>Draft Genome Sequences of Two Novel Amoeba-resistant Intranuclear Bacteria, Candidatus Berkiella cookevillensis and Candidatus Berkiella aquae.</title>
        <authorList>
            <person name="Mehari Y.T."/>
            <person name="Arivett B.A."/>
            <person name="Farone A.L."/>
            <person name="Gunderson J.H."/>
            <person name="Farone M.B."/>
        </authorList>
    </citation>
    <scope>NUCLEOTIDE SEQUENCE [LARGE SCALE GENOMIC DNA]</scope>
    <source>
        <strain evidence="2">HT99</strain>
    </source>
</reference>
<keyword evidence="1" id="KW-0732">Signal</keyword>
<sequence>MKRNMTRIVTWSLALLLISQTSFADDADLAKQLTNPVADLINFPLQYNFNDHMNPLSSGQQSYVNIQPVIPISISCDWMMISRTILPVIDATNPIPYSGERFGLSDTLQSLFFSPKKPTNGIIWGVGPALQIPTGTQELLGTGKWAAGPTLVILKMTESGWTIGALTNHLWSLGGSSGRDSMNQTFMQPFIAYTTKTAWTYTLNSESTYYWNQGDISLPLNAMISKTTKIGKQAMSFGGGIRYWVDHPDSGPRDIGYRFVVTFLFPEGKSSKA</sequence>
<evidence type="ECO:0000313" key="4">
    <source>
        <dbReference type="Proteomes" id="UP000051497"/>
    </source>
</evidence>
<dbReference type="Proteomes" id="UP000051497">
    <property type="component" value="Unassembled WGS sequence"/>
</dbReference>
<keyword evidence="4" id="KW-1185">Reference proteome</keyword>
<evidence type="ECO:0000313" key="3">
    <source>
        <dbReference type="EMBL" id="MCS5712236.1"/>
    </source>
</evidence>
<name>A0A0Q9YUZ5_9GAMM</name>
<reference evidence="3" key="2">
    <citation type="journal article" date="2016" name="Genome Announc.">
        <title>Draft Genome Sequences of Two Novel Amoeba-Resistant Intranuclear Bacteria, 'Candidatus Berkiella cookevillensis' and 'Candidatus Berkiella aquae'.</title>
        <authorList>
            <person name="Mehari Y.T."/>
            <person name="Arivett B.A."/>
            <person name="Farone A.L."/>
            <person name="Gunderson J.H."/>
            <person name="Farone M.B."/>
        </authorList>
    </citation>
    <scope>NUCLEOTIDE SEQUENCE</scope>
    <source>
        <strain evidence="3">HT99</strain>
    </source>
</reference>
<proteinExistence type="predicted"/>
<dbReference type="AlphaFoldDB" id="A0A0Q9YUZ5"/>
<reference evidence="3" key="3">
    <citation type="submission" date="2021-06" db="EMBL/GenBank/DDBJ databases">
        <title>Genomic Description and Analysis of Intracellular Bacteria, Candidatus Berkiella cookevillensis and Candidatus Berkiella aquae.</title>
        <authorList>
            <person name="Kidane D.T."/>
            <person name="Mehari Y.T."/>
            <person name="Rice F.C."/>
            <person name="Arivett B.A."/>
            <person name="Farone A.L."/>
            <person name="Berk S.G."/>
            <person name="Farone M.B."/>
        </authorList>
    </citation>
    <scope>NUCLEOTIDE SEQUENCE</scope>
    <source>
        <strain evidence="3">HT99</strain>
    </source>
</reference>
<evidence type="ECO:0000313" key="2">
    <source>
        <dbReference type="EMBL" id="KRG20471.1"/>
    </source>
</evidence>
<protein>
    <submittedName>
        <fullName evidence="3">Transporter</fullName>
    </submittedName>
</protein>
<dbReference type="EMBL" id="LKAJ01000011">
    <property type="protein sequence ID" value="KRG20471.1"/>
    <property type="molecule type" value="Genomic_DNA"/>
</dbReference>
<comment type="caution">
    <text evidence="2">The sequence shown here is derived from an EMBL/GenBank/DDBJ whole genome shotgun (WGS) entry which is preliminary data.</text>
</comment>
<dbReference type="RefSeq" id="WP_075067015.1">
    <property type="nucleotide sequence ID" value="NZ_LKAJ02000001.1"/>
</dbReference>
<feature type="chain" id="PRO_5043129840" evidence="1">
    <location>
        <begin position="25"/>
        <end position="273"/>
    </location>
</feature>
<evidence type="ECO:0000256" key="1">
    <source>
        <dbReference type="SAM" id="SignalP"/>
    </source>
</evidence>
<dbReference type="STRING" id="295108.HT99x_02400"/>
<dbReference type="OrthoDB" id="9809066at2"/>
<organism evidence="2">
    <name type="scientific">Candidatus Berkiella aquae</name>
    <dbReference type="NCBI Taxonomy" id="295108"/>
    <lineage>
        <taxon>Bacteria</taxon>
        <taxon>Pseudomonadati</taxon>
        <taxon>Pseudomonadota</taxon>
        <taxon>Gammaproteobacteria</taxon>
        <taxon>Candidatus Berkiellales</taxon>
        <taxon>Candidatus Berkiellaceae</taxon>
        <taxon>Candidatus Berkiella</taxon>
    </lineage>
</organism>
<accession>A0A0Q9YUZ5</accession>
<dbReference type="EMBL" id="LKAJ02000001">
    <property type="protein sequence ID" value="MCS5712236.1"/>
    <property type="molecule type" value="Genomic_DNA"/>
</dbReference>